<keyword evidence="3" id="KW-1185">Reference proteome</keyword>
<evidence type="ECO:0000256" key="1">
    <source>
        <dbReference type="SAM" id="MobiDB-lite"/>
    </source>
</evidence>
<feature type="compositionally biased region" description="Basic and acidic residues" evidence="1">
    <location>
        <begin position="31"/>
        <end position="42"/>
    </location>
</feature>
<proteinExistence type="predicted"/>
<evidence type="ECO:0000313" key="2">
    <source>
        <dbReference type="EMBL" id="PTQ30429.1"/>
    </source>
</evidence>
<evidence type="ECO:0000313" key="3">
    <source>
        <dbReference type="Proteomes" id="UP000244005"/>
    </source>
</evidence>
<sequence>MNCTRIGAPHLIFDSASIQQNATAREKKGKGKEAKRSEGKRRDEKRRHEKCAEGATLRERKRCGLWTCRRAGVARTDEERRGDEENVEEHEEEHYDDEDEDERGKRRKRGKAEIEGLDEEKGRHPRGRRAVTAVGIQISNGRIAPTSGAARLRIILIIRKSLGLCFRPFLVSPRARLLASLGARGSGARDHVKRKDRRIPFLGMGFPLRGSIPVAGVKPPAGGVSFSI</sequence>
<feature type="compositionally biased region" description="Acidic residues" evidence="1">
    <location>
        <begin position="85"/>
        <end position="101"/>
    </location>
</feature>
<name>A0A2R6W9B3_MARPO</name>
<organism evidence="2 3">
    <name type="scientific">Marchantia polymorpha</name>
    <name type="common">Common liverwort</name>
    <name type="synonym">Marchantia aquatica</name>
    <dbReference type="NCBI Taxonomy" id="3197"/>
    <lineage>
        <taxon>Eukaryota</taxon>
        <taxon>Viridiplantae</taxon>
        <taxon>Streptophyta</taxon>
        <taxon>Embryophyta</taxon>
        <taxon>Marchantiophyta</taxon>
        <taxon>Marchantiopsida</taxon>
        <taxon>Marchantiidae</taxon>
        <taxon>Marchantiales</taxon>
        <taxon>Marchantiaceae</taxon>
        <taxon>Marchantia</taxon>
    </lineage>
</organism>
<dbReference type="Gramene" id="Mp5g03170.1">
    <property type="protein sequence ID" value="Mp5g03170.1.cds"/>
    <property type="gene ID" value="Mp5g03170"/>
</dbReference>
<dbReference type="AlphaFoldDB" id="A0A2R6W9B3"/>
<feature type="compositionally biased region" description="Basic and acidic residues" evidence="1">
    <location>
        <begin position="111"/>
        <end position="122"/>
    </location>
</feature>
<gene>
    <name evidence="2" type="ORF">MARPO_0124s0006</name>
</gene>
<accession>A0A2R6W9B3</accession>
<dbReference type="Proteomes" id="UP000244005">
    <property type="component" value="Unassembled WGS sequence"/>
</dbReference>
<feature type="region of interest" description="Disordered" evidence="1">
    <location>
        <begin position="17"/>
        <end position="51"/>
    </location>
</feature>
<feature type="region of interest" description="Disordered" evidence="1">
    <location>
        <begin position="75"/>
        <end position="128"/>
    </location>
</feature>
<protein>
    <submittedName>
        <fullName evidence="2">Uncharacterized protein</fullName>
    </submittedName>
</protein>
<reference evidence="3" key="1">
    <citation type="journal article" date="2017" name="Cell">
        <title>Insights into land plant evolution garnered from the Marchantia polymorpha genome.</title>
        <authorList>
            <person name="Bowman J.L."/>
            <person name="Kohchi T."/>
            <person name="Yamato K.T."/>
            <person name="Jenkins J."/>
            <person name="Shu S."/>
            <person name="Ishizaki K."/>
            <person name="Yamaoka S."/>
            <person name="Nishihama R."/>
            <person name="Nakamura Y."/>
            <person name="Berger F."/>
            <person name="Adam C."/>
            <person name="Aki S.S."/>
            <person name="Althoff F."/>
            <person name="Araki T."/>
            <person name="Arteaga-Vazquez M.A."/>
            <person name="Balasubrmanian S."/>
            <person name="Barry K."/>
            <person name="Bauer D."/>
            <person name="Boehm C.R."/>
            <person name="Briginshaw L."/>
            <person name="Caballero-Perez J."/>
            <person name="Catarino B."/>
            <person name="Chen F."/>
            <person name="Chiyoda S."/>
            <person name="Chovatia M."/>
            <person name="Davies K.M."/>
            <person name="Delmans M."/>
            <person name="Demura T."/>
            <person name="Dierschke T."/>
            <person name="Dolan L."/>
            <person name="Dorantes-Acosta A.E."/>
            <person name="Eklund D.M."/>
            <person name="Florent S.N."/>
            <person name="Flores-Sandoval E."/>
            <person name="Fujiyama A."/>
            <person name="Fukuzawa H."/>
            <person name="Galik B."/>
            <person name="Grimanelli D."/>
            <person name="Grimwood J."/>
            <person name="Grossniklaus U."/>
            <person name="Hamada T."/>
            <person name="Haseloff J."/>
            <person name="Hetherington A.J."/>
            <person name="Higo A."/>
            <person name="Hirakawa Y."/>
            <person name="Hundley H.N."/>
            <person name="Ikeda Y."/>
            <person name="Inoue K."/>
            <person name="Inoue S.I."/>
            <person name="Ishida S."/>
            <person name="Jia Q."/>
            <person name="Kakita M."/>
            <person name="Kanazawa T."/>
            <person name="Kawai Y."/>
            <person name="Kawashima T."/>
            <person name="Kennedy M."/>
            <person name="Kinose K."/>
            <person name="Kinoshita T."/>
            <person name="Kohara Y."/>
            <person name="Koide E."/>
            <person name="Komatsu K."/>
            <person name="Kopischke S."/>
            <person name="Kubo M."/>
            <person name="Kyozuka J."/>
            <person name="Lagercrantz U."/>
            <person name="Lin S.S."/>
            <person name="Lindquist E."/>
            <person name="Lipzen A.M."/>
            <person name="Lu C.W."/>
            <person name="De Luna E."/>
            <person name="Martienssen R.A."/>
            <person name="Minamino N."/>
            <person name="Mizutani M."/>
            <person name="Mizutani M."/>
            <person name="Mochizuki N."/>
            <person name="Monte I."/>
            <person name="Mosher R."/>
            <person name="Nagasaki H."/>
            <person name="Nakagami H."/>
            <person name="Naramoto S."/>
            <person name="Nishitani K."/>
            <person name="Ohtani M."/>
            <person name="Okamoto T."/>
            <person name="Okumura M."/>
            <person name="Phillips J."/>
            <person name="Pollak B."/>
            <person name="Reinders A."/>
            <person name="Rovekamp M."/>
            <person name="Sano R."/>
            <person name="Sawa S."/>
            <person name="Schmid M.W."/>
            <person name="Shirakawa M."/>
            <person name="Solano R."/>
            <person name="Spunde A."/>
            <person name="Suetsugu N."/>
            <person name="Sugano S."/>
            <person name="Sugiyama A."/>
            <person name="Sun R."/>
            <person name="Suzuki Y."/>
            <person name="Takenaka M."/>
            <person name="Takezawa D."/>
            <person name="Tomogane H."/>
            <person name="Tsuzuki M."/>
            <person name="Ueda T."/>
            <person name="Umeda M."/>
            <person name="Ward J.M."/>
            <person name="Watanabe Y."/>
            <person name="Yazaki K."/>
            <person name="Yokoyama R."/>
            <person name="Yoshitake Y."/>
            <person name="Yotsui I."/>
            <person name="Zachgo S."/>
            <person name="Schmutz J."/>
        </authorList>
    </citation>
    <scope>NUCLEOTIDE SEQUENCE [LARGE SCALE GENOMIC DNA]</scope>
    <source>
        <strain evidence="3">Tak-1</strain>
    </source>
</reference>
<feature type="compositionally biased region" description="Basic and acidic residues" evidence="1">
    <location>
        <begin position="75"/>
        <end position="84"/>
    </location>
</feature>
<dbReference type="EMBL" id="KZ772796">
    <property type="protein sequence ID" value="PTQ30429.1"/>
    <property type="molecule type" value="Genomic_DNA"/>
</dbReference>